<comment type="caution">
    <text evidence="7">The sequence shown here is derived from an EMBL/GenBank/DDBJ whole genome shotgun (WGS) entry which is preliminary data.</text>
</comment>
<dbReference type="RefSeq" id="WP_068221970.1">
    <property type="nucleotide sequence ID" value="NZ_CP139724.1"/>
</dbReference>
<dbReference type="GO" id="GO:0046872">
    <property type="term" value="F:metal ion binding"/>
    <property type="evidence" value="ECO:0007669"/>
    <property type="project" value="UniProtKB-KW"/>
</dbReference>
<dbReference type="SUPFAM" id="SSF55031">
    <property type="entry name" value="Bacterial exopeptidase dimerisation domain"/>
    <property type="match status" value="1"/>
</dbReference>
<keyword evidence="3" id="KW-0378">Hydrolase</keyword>
<feature type="signal peptide" evidence="5">
    <location>
        <begin position="1"/>
        <end position="28"/>
    </location>
</feature>
<dbReference type="InterPro" id="IPR050072">
    <property type="entry name" value="Peptidase_M20A"/>
</dbReference>
<dbReference type="PROSITE" id="PS00758">
    <property type="entry name" value="ARGE_DAPE_CPG2_1"/>
    <property type="match status" value="1"/>
</dbReference>
<dbReference type="AlphaFoldDB" id="A0A150X4A8"/>
<evidence type="ECO:0000256" key="2">
    <source>
        <dbReference type="ARBA" id="ARBA00022723"/>
    </source>
</evidence>
<gene>
    <name evidence="7" type="ORF">AWW68_12705</name>
</gene>
<keyword evidence="4" id="KW-0862">Zinc</keyword>
<sequence>MKLTQANFGVFTKIICLLVLFVSFQANAQLDRTEKKLSSWVDEHNSEALDLLKELININSGTMNFDGVRQVADVLIPKFEAIGMDASFIDGSSWNRAGHLVAKIEGGKGPKILMIGHLDTVFEPDSPFQQWEQVDENTIKGPGIADMKGGDVIILQSLAALNEAGLLKDMNIWVVMTGDEELSGRPLDLSKAELKKAAEWADIALGFENGDGNPKTANVARRSSSGWTLEVKGVPSHSSQIFKPNIGAGAIYEASRILYQFYEELSGEEFLTFNPGNIVGGTDISYNDKTNSGTAFGKTNVVAESAIVNGDIRCISEEQYKRAQEVMKRIVSEHLPQTEATITFSDGYPPFAPTDGNYELLKQFSQVSQDLGFGEVTPVNPADAGAADISFTAFGIKMGIDGMGMGGTQGHTVNEAGDLRTLPMQTKRAAVLMYRLLTDKSLSFSNK</sequence>
<dbReference type="Gene3D" id="3.40.630.10">
    <property type="entry name" value="Zn peptidases"/>
    <property type="match status" value="1"/>
</dbReference>
<dbReference type="SUPFAM" id="SSF53187">
    <property type="entry name" value="Zn-dependent exopeptidases"/>
    <property type="match status" value="1"/>
</dbReference>
<dbReference type="Gene3D" id="3.30.70.360">
    <property type="match status" value="1"/>
</dbReference>
<dbReference type="STRING" id="333140.AWW68_12705"/>
<dbReference type="InterPro" id="IPR002933">
    <property type="entry name" value="Peptidase_M20"/>
</dbReference>
<feature type="chain" id="PRO_5007574274" evidence="5">
    <location>
        <begin position="29"/>
        <end position="447"/>
    </location>
</feature>
<dbReference type="Pfam" id="PF01546">
    <property type="entry name" value="Peptidase_M20"/>
    <property type="match status" value="1"/>
</dbReference>
<dbReference type="PANTHER" id="PTHR43808">
    <property type="entry name" value="ACETYLORNITHINE DEACETYLASE"/>
    <property type="match status" value="1"/>
</dbReference>
<dbReference type="EMBL" id="LRPC01000028">
    <property type="protein sequence ID" value="KYG73544.1"/>
    <property type="molecule type" value="Genomic_DNA"/>
</dbReference>
<keyword evidence="2" id="KW-0479">Metal-binding</keyword>
<dbReference type="GO" id="GO:0016787">
    <property type="term" value="F:hydrolase activity"/>
    <property type="evidence" value="ECO:0007669"/>
    <property type="project" value="UniProtKB-KW"/>
</dbReference>
<accession>A0A150X4A8</accession>
<evidence type="ECO:0000259" key="6">
    <source>
        <dbReference type="Pfam" id="PF07687"/>
    </source>
</evidence>
<dbReference type="Pfam" id="PF07687">
    <property type="entry name" value="M20_dimer"/>
    <property type="match status" value="1"/>
</dbReference>
<feature type="domain" description="Peptidase M20 dimerisation" evidence="6">
    <location>
        <begin position="219"/>
        <end position="338"/>
    </location>
</feature>
<protein>
    <submittedName>
        <fullName evidence="7">Peptidase M20</fullName>
    </submittedName>
</protein>
<dbReference type="InterPro" id="IPR011650">
    <property type="entry name" value="Peptidase_M20_dimer"/>
</dbReference>
<evidence type="ECO:0000256" key="4">
    <source>
        <dbReference type="ARBA" id="ARBA00022833"/>
    </source>
</evidence>
<dbReference type="PANTHER" id="PTHR43808:SF32">
    <property type="entry name" value="ARGE_DAPE-RELATED DEACYLASE"/>
    <property type="match status" value="1"/>
</dbReference>
<comment type="cofactor">
    <cofactor evidence="1">
        <name>Zn(2+)</name>
        <dbReference type="ChEBI" id="CHEBI:29105"/>
    </cofactor>
</comment>
<evidence type="ECO:0000313" key="8">
    <source>
        <dbReference type="Proteomes" id="UP000075606"/>
    </source>
</evidence>
<evidence type="ECO:0000313" key="7">
    <source>
        <dbReference type="EMBL" id="KYG73544.1"/>
    </source>
</evidence>
<dbReference type="InterPro" id="IPR001261">
    <property type="entry name" value="ArgE/DapE_CS"/>
</dbReference>
<reference evidence="7 8" key="1">
    <citation type="submission" date="2016-01" db="EMBL/GenBank/DDBJ databases">
        <title>Genome sequencing of Roseivirga spongicola UST030701-084.</title>
        <authorList>
            <person name="Selvaratnam C."/>
            <person name="Thevarajoo S."/>
            <person name="Goh K.M."/>
            <person name="Ee R."/>
            <person name="Chan K.-G."/>
            <person name="Chong C.S."/>
        </authorList>
    </citation>
    <scope>NUCLEOTIDE SEQUENCE [LARGE SCALE GENOMIC DNA]</scope>
    <source>
        <strain evidence="7 8">UST030701-084</strain>
    </source>
</reference>
<name>A0A150X4A8_9BACT</name>
<keyword evidence="8" id="KW-1185">Reference proteome</keyword>
<proteinExistence type="predicted"/>
<evidence type="ECO:0000256" key="1">
    <source>
        <dbReference type="ARBA" id="ARBA00001947"/>
    </source>
</evidence>
<evidence type="ECO:0000256" key="3">
    <source>
        <dbReference type="ARBA" id="ARBA00022801"/>
    </source>
</evidence>
<dbReference type="PROSITE" id="PS00759">
    <property type="entry name" value="ARGE_DAPE_CPG2_2"/>
    <property type="match status" value="1"/>
</dbReference>
<organism evidence="7 8">
    <name type="scientific">Roseivirga spongicola</name>
    <dbReference type="NCBI Taxonomy" id="333140"/>
    <lineage>
        <taxon>Bacteria</taxon>
        <taxon>Pseudomonadati</taxon>
        <taxon>Bacteroidota</taxon>
        <taxon>Cytophagia</taxon>
        <taxon>Cytophagales</taxon>
        <taxon>Roseivirgaceae</taxon>
        <taxon>Roseivirga</taxon>
    </lineage>
</organism>
<dbReference type="OrthoDB" id="9783294at2"/>
<dbReference type="InterPro" id="IPR036264">
    <property type="entry name" value="Bact_exopeptidase_dim_dom"/>
</dbReference>
<evidence type="ECO:0000256" key="5">
    <source>
        <dbReference type="SAM" id="SignalP"/>
    </source>
</evidence>
<dbReference type="Proteomes" id="UP000075606">
    <property type="component" value="Unassembled WGS sequence"/>
</dbReference>
<keyword evidence="5" id="KW-0732">Signal</keyword>